<keyword evidence="2" id="KW-0012">Acyltransferase</keyword>
<dbReference type="InterPro" id="IPR050680">
    <property type="entry name" value="YpeA/RimI_acetyltransf"/>
</dbReference>
<dbReference type="RefSeq" id="WP_308728890.1">
    <property type="nucleotide sequence ID" value="NZ_JAJEQF010000046.1"/>
</dbReference>
<dbReference type="PANTHER" id="PTHR43420">
    <property type="entry name" value="ACETYLTRANSFERASE"/>
    <property type="match status" value="1"/>
</dbReference>
<accession>A0AAE3AXR2</accession>
<dbReference type="GO" id="GO:0016747">
    <property type="term" value="F:acyltransferase activity, transferring groups other than amino-acyl groups"/>
    <property type="evidence" value="ECO:0007669"/>
    <property type="project" value="InterPro"/>
</dbReference>
<dbReference type="PROSITE" id="PS51186">
    <property type="entry name" value="GNAT"/>
    <property type="match status" value="1"/>
</dbReference>
<gene>
    <name evidence="4" type="ORF">LKD45_14035</name>
</gene>
<dbReference type="EMBL" id="JAJEQF010000046">
    <property type="protein sequence ID" value="MCC2168790.1"/>
    <property type="molecule type" value="Genomic_DNA"/>
</dbReference>
<feature type="domain" description="N-acetyltransferase" evidence="3">
    <location>
        <begin position="1"/>
        <end position="151"/>
    </location>
</feature>
<dbReference type="InterPro" id="IPR016181">
    <property type="entry name" value="Acyl_CoA_acyltransferase"/>
</dbReference>
<sequence>MELKKLAVQELYVLTELFDYNNVEQMISECTHDIQNGIIDIFVLYDKDVLIGELHVMYESDDENYAIRGRRAYLFAFRVREDFQNKGYGTYLLKTVLAVLKEHGYCEFTVGVEDDNFRAIHMYQALGFDEILLRKQEEYQGNAYEYNLYLRR</sequence>
<dbReference type="AlphaFoldDB" id="A0AAE3AXR2"/>
<reference evidence="4 5" key="1">
    <citation type="submission" date="2021-10" db="EMBL/GenBank/DDBJ databases">
        <title>Anaerobic single-cell dispensing facilitates the cultivation of human gut bacteria.</title>
        <authorList>
            <person name="Afrizal A."/>
        </authorList>
    </citation>
    <scope>NUCLEOTIDE SEQUENCE [LARGE SCALE GENOMIC DNA]</scope>
    <source>
        <strain evidence="4 5">CLA-AA-H244</strain>
    </source>
</reference>
<dbReference type="InterPro" id="IPR000182">
    <property type="entry name" value="GNAT_dom"/>
</dbReference>
<keyword evidence="5" id="KW-1185">Reference proteome</keyword>
<evidence type="ECO:0000259" key="3">
    <source>
        <dbReference type="PROSITE" id="PS51186"/>
    </source>
</evidence>
<dbReference type="SUPFAM" id="SSF55729">
    <property type="entry name" value="Acyl-CoA N-acyltransferases (Nat)"/>
    <property type="match status" value="1"/>
</dbReference>
<evidence type="ECO:0000313" key="5">
    <source>
        <dbReference type="Proteomes" id="UP001199355"/>
    </source>
</evidence>
<organism evidence="4 5">
    <name type="scientific">Gallintestinimicrobium propionicum</name>
    <dbReference type="NCBI Taxonomy" id="2981770"/>
    <lineage>
        <taxon>Bacteria</taxon>
        <taxon>Bacillati</taxon>
        <taxon>Bacillota</taxon>
        <taxon>Clostridia</taxon>
        <taxon>Lachnospirales</taxon>
        <taxon>Lachnospiraceae</taxon>
        <taxon>Gallintestinimicrobium</taxon>
    </lineage>
</organism>
<dbReference type="Pfam" id="PF00583">
    <property type="entry name" value="Acetyltransf_1"/>
    <property type="match status" value="1"/>
</dbReference>
<evidence type="ECO:0000313" key="4">
    <source>
        <dbReference type="EMBL" id="MCC2168790.1"/>
    </source>
</evidence>
<proteinExistence type="predicted"/>
<evidence type="ECO:0000256" key="2">
    <source>
        <dbReference type="ARBA" id="ARBA00023315"/>
    </source>
</evidence>
<name>A0AAE3AXR2_9FIRM</name>
<evidence type="ECO:0000256" key="1">
    <source>
        <dbReference type="ARBA" id="ARBA00022679"/>
    </source>
</evidence>
<dbReference type="CDD" id="cd04301">
    <property type="entry name" value="NAT_SF"/>
    <property type="match status" value="1"/>
</dbReference>
<dbReference type="Gene3D" id="3.40.630.30">
    <property type="match status" value="1"/>
</dbReference>
<dbReference type="Proteomes" id="UP001199355">
    <property type="component" value="Unassembled WGS sequence"/>
</dbReference>
<dbReference type="PANTHER" id="PTHR43420:SF12">
    <property type="entry name" value="N-ACETYLTRANSFERASE DOMAIN-CONTAINING PROTEIN"/>
    <property type="match status" value="1"/>
</dbReference>
<comment type="caution">
    <text evidence="4">The sequence shown here is derived from an EMBL/GenBank/DDBJ whole genome shotgun (WGS) entry which is preliminary data.</text>
</comment>
<keyword evidence="1" id="KW-0808">Transferase</keyword>
<protein>
    <submittedName>
        <fullName evidence="4">GNAT family N-acetyltransferase</fullName>
    </submittedName>
</protein>